<gene>
    <name evidence="2" type="ORF">C1645_746565</name>
</gene>
<keyword evidence="1" id="KW-1133">Transmembrane helix</keyword>
<comment type="caution">
    <text evidence="2">The sequence shown here is derived from an EMBL/GenBank/DDBJ whole genome shotgun (WGS) entry which is preliminary data.</text>
</comment>
<name>A0A397TX46_9GLOM</name>
<dbReference type="EMBL" id="QKYT01000001">
    <property type="protein sequence ID" value="RIA99741.1"/>
    <property type="molecule type" value="Genomic_DNA"/>
</dbReference>
<dbReference type="OrthoDB" id="2437614at2759"/>
<accession>A0A397TX46</accession>
<evidence type="ECO:0000313" key="3">
    <source>
        <dbReference type="Proteomes" id="UP000265703"/>
    </source>
</evidence>
<reference evidence="2 3" key="1">
    <citation type="submission" date="2018-06" db="EMBL/GenBank/DDBJ databases">
        <title>Comparative genomics reveals the genomic features of Rhizophagus irregularis, R. cerebriforme, R. diaphanum and Gigaspora rosea, and their symbiotic lifestyle signature.</title>
        <authorList>
            <person name="Morin E."/>
            <person name="San Clemente H."/>
            <person name="Chen E.C.H."/>
            <person name="De La Providencia I."/>
            <person name="Hainaut M."/>
            <person name="Kuo A."/>
            <person name="Kohler A."/>
            <person name="Murat C."/>
            <person name="Tang N."/>
            <person name="Roy S."/>
            <person name="Loubradou J."/>
            <person name="Henrissat B."/>
            <person name="Grigoriev I.V."/>
            <person name="Corradi N."/>
            <person name="Roux C."/>
            <person name="Martin F.M."/>
        </authorList>
    </citation>
    <scope>NUCLEOTIDE SEQUENCE [LARGE SCALE GENOMIC DNA]</scope>
    <source>
        <strain evidence="2 3">DAOM 227022</strain>
    </source>
</reference>
<feature type="transmembrane region" description="Helical" evidence="1">
    <location>
        <begin position="95"/>
        <end position="123"/>
    </location>
</feature>
<dbReference type="Proteomes" id="UP000265703">
    <property type="component" value="Unassembled WGS sequence"/>
</dbReference>
<evidence type="ECO:0000256" key="1">
    <source>
        <dbReference type="SAM" id="Phobius"/>
    </source>
</evidence>
<sequence>MLIMSNEQLYAKGEEGPLFDDFDNFQEKQEREDKIRKTLKYAASQRNVSENNTLSQMTKMAIEKGREIFQIPRDYSHPIIKSAQYLWNNFPPLNWFGYGIVAFNIVPLTILIAFLIGTLTLVLCVSGTGILLAEGFFIGIGLLFFIPVATVLTFSAISTTFFTIFAWSVYKVAIYILRRIGLLEKEVQFDVRSAQREYESNVQEKEY</sequence>
<organism evidence="2 3">
    <name type="scientific">Glomus cerebriforme</name>
    <dbReference type="NCBI Taxonomy" id="658196"/>
    <lineage>
        <taxon>Eukaryota</taxon>
        <taxon>Fungi</taxon>
        <taxon>Fungi incertae sedis</taxon>
        <taxon>Mucoromycota</taxon>
        <taxon>Glomeromycotina</taxon>
        <taxon>Glomeromycetes</taxon>
        <taxon>Glomerales</taxon>
        <taxon>Glomeraceae</taxon>
        <taxon>Glomus</taxon>
    </lineage>
</organism>
<dbReference type="AlphaFoldDB" id="A0A397TX46"/>
<keyword evidence="1" id="KW-0472">Membrane</keyword>
<proteinExistence type="predicted"/>
<keyword evidence="1" id="KW-0812">Transmembrane</keyword>
<feature type="transmembrane region" description="Helical" evidence="1">
    <location>
        <begin position="156"/>
        <end position="177"/>
    </location>
</feature>
<evidence type="ECO:0000313" key="2">
    <source>
        <dbReference type="EMBL" id="RIA99741.1"/>
    </source>
</evidence>
<feature type="transmembrane region" description="Helical" evidence="1">
    <location>
        <begin position="130"/>
        <end position="150"/>
    </location>
</feature>
<protein>
    <submittedName>
        <fullName evidence="2">Uncharacterized protein</fullName>
    </submittedName>
</protein>
<keyword evidence="3" id="KW-1185">Reference proteome</keyword>